<comment type="caution">
    <text evidence="2">The sequence shown here is derived from an EMBL/GenBank/DDBJ whole genome shotgun (WGS) entry which is preliminary data.</text>
</comment>
<protein>
    <recommendedName>
        <fullName evidence="1">DUF5689 domain-containing protein</fullName>
    </recommendedName>
</protein>
<evidence type="ECO:0000313" key="2">
    <source>
        <dbReference type="EMBL" id="PYF74388.1"/>
    </source>
</evidence>
<proteinExistence type="predicted"/>
<dbReference type="OrthoDB" id="1111074at2"/>
<gene>
    <name evidence="2" type="ORF">B0O44_104559</name>
</gene>
<evidence type="ECO:0000259" key="1">
    <source>
        <dbReference type="Pfam" id="PF18942"/>
    </source>
</evidence>
<dbReference type="Pfam" id="PF18942">
    <property type="entry name" value="DUF5689"/>
    <property type="match status" value="1"/>
</dbReference>
<evidence type="ECO:0000313" key="3">
    <source>
        <dbReference type="Proteomes" id="UP000248198"/>
    </source>
</evidence>
<accession>A0A318UH84</accession>
<sequence length="440" mass="46781">MKNLHTIQIILLSALLFGMGGCKKNESQQLPVAPPAEIKIISLTALKALSTADEVKVPDAKKISGVVISDISGKNVDNKTVILQEADDQPGIVISFDAAQNFAAGDRLEVNVSGQKLLKQNGEIVLAQVPAANAKKTGTGTITAKNTTITEALKNAALWNGTLISLTEGAFSGGNGKYSGTLTFQDAGNNMIKSMVVSGAAFENSSYPASVGLVKGILRTRGKDIYLDLRTSADVSAGSISRLLMDEMYVTSEVKADMTFRRAFETKTMHYERSGTMAYIPGDKFDGEILNKDRSYVYVVSSASNFSSAYFSTGASIDLKGLKEVSLTFAGSKMTGDAIIAGYYSVPAFDPASDVFKVGLGILNVPTILSADYKESGKFYTVKFKIPSREELIKAQGAGSEATVDAWLAAPDLMFSNQSTRSGGKNGNAPIVIKQIVYGF</sequence>
<dbReference type="PROSITE" id="PS51257">
    <property type="entry name" value="PROKAR_LIPOPROTEIN"/>
    <property type="match status" value="1"/>
</dbReference>
<keyword evidence="3" id="KW-1185">Reference proteome</keyword>
<dbReference type="RefSeq" id="WP_146229844.1">
    <property type="nucleotide sequence ID" value="NZ_QKLU01000004.1"/>
</dbReference>
<dbReference type="Proteomes" id="UP000248198">
    <property type="component" value="Unassembled WGS sequence"/>
</dbReference>
<dbReference type="InterPro" id="IPR043744">
    <property type="entry name" value="DUF5689"/>
</dbReference>
<dbReference type="AlphaFoldDB" id="A0A318UH84"/>
<reference evidence="2 3" key="1">
    <citation type="submission" date="2018-06" db="EMBL/GenBank/DDBJ databases">
        <title>Genomic Encyclopedia of Archaeal and Bacterial Type Strains, Phase II (KMG-II): from individual species to whole genera.</title>
        <authorList>
            <person name="Goeker M."/>
        </authorList>
    </citation>
    <scope>NUCLEOTIDE SEQUENCE [LARGE SCALE GENOMIC DNA]</scope>
    <source>
        <strain evidence="2 3">DSM 27372</strain>
    </source>
</reference>
<organism evidence="2 3">
    <name type="scientific">Pedobacter nutrimenti</name>
    <dbReference type="NCBI Taxonomy" id="1241337"/>
    <lineage>
        <taxon>Bacteria</taxon>
        <taxon>Pseudomonadati</taxon>
        <taxon>Bacteroidota</taxon>
        <taxon>Sphingobacteriia</taxon>
        <taxon>Sphingobacteriales</taxon>
        <taxon>Sphingobacteriaceae</taxon>
        <taxon>Pedobacter</taxon>
    </lineage>
</organism>
<name>A0A318UH84_9SPHI</name>
<feature type="domain" description="DUF5689" evidence="1">
    <location>
        <begin position="40"/>
        <end position="235"/>
    </location>
</feature>
<dbReference type="EMBL" id="QKLU01000004">
    <property type="protein sequence ID" value="PYF74388.1"/>
    <property type="molecule type" value="Genomic_DNA"/>
</dbReference>